<proteinExistence type="predicted"/>
<name>A0A6J7WR41_9CAUD</name>
<reference evidence="1" key="1">
    <citation type="submission" date="2020-05" db="EMBL/GenBank/DDBJ databases">
        <authorList>
            <person name="Chiriac C."/>
            <person name="Salcher M."/>
            <person name="Ghai R."/>
            <person name="Kavagutti S V."/>
        </authorList>
    </citation>
    <scope>NUCLEOTIDE SEQUENCE</scope>
</reference>
<dbReference type="EMBL" id="LR798284">
    <property type="protein sequence ID" value="CAB5220479.1"/>
    <property type="molecule type" value="Genomic_DNA"/>
</dbReference>
<protein>
    <submittedName>
        <fullName evidence="1">Uncharacterized protein</fullName>
    </submittedName>
</protein>
<organism evidence="1">
    <name type="scientific">uncultured Caudovirales phage</name>
    <dbReference type="NCBI Taxonomy" id="2100421"/>
    <lineage>
        <taxon>Viruses</taxon>
        <taxon>Duplodnaviria</taxon>
        <taxon>Heunggongvirae</taxon>
        <taxon>Uroviricota</taxon>
        <taxon>Caudoviricetes</taxon>
        <taxon>Peduoviridae</taxon>
        <taxon>Maltschvirus</taxon>
        <taxon>Maltschvirus maltsch</taxon>
    </lineage>
</organism>
<accession>A0A6J7WR41</accession>
<sequence>MLTASYVQEYLHQFEPLKHVIVEEENDIIFSPWLVKVHGRVFIDGDVHGFSTHLNLKEFGGSDDLMRLAVNLMRSFDAARGKSV</sequence>
<gene>
    <name evidence="1" type="ORF">UFOVP236_77</name>
</gene>
<evidence type="ECO:0000313" key="1">
    <source>
        <dbReference type="EMBL" id="CAB5220479.1"/>
    </source>
</evidence>